<keyword evidence="3" id="KW-1185">Reference proteome</keyword>
<proteinExistence type="predicted"/>
<comment type="caution">
    <text evidence="2">The sequence shown here is derived from an EMBL/GenBank/DDBJ whole genome shotgun (WGS) entry which is preliminary data.</text>
</comment>
<feature type="region of interest" description="Disordered" evidence="1">
    <location>
        <begin position="72"/>
        <end position="91"/>
    </location>
</feature>
<sequence length="91" mass="9634">MCFGSLRGFISPLRPGFYSLPSTPTLILARSAIGFLDLNGDGSIAKSGMETRPAEIAASTYYVLNPATEPNYKAPQSSTQSTVRSSISLTS</sequence>
<dbReference type="EMBL" id="JBEDUW010000002">
    <property type="protein sequence ID" value="KAK9945743.1"/>
    <property type="molecule type" value="Genomic_DNA"/>
</dbReference>
<organism evidence="2 3">
    <name type="scientific">Rubus argutus</name>
    <name type="common">Southern blackberry</name>
    <dbReference type="NCBI Taxonomy" id="59490"/>
    <lineage>
        <taxon>Eukaryota</taxon>
        <taxon>Viridiplantae</taxon>
        <taxon>Streptophyta</taxon>
        <taxon>Embryophyta</taxon>
        <taxon>Tracheophyta</taxon>
        <taxon>Spermatophyta</taxon>
        <taxon>Magnoliopsida</taxon>
        <taxon>eudicotyledons</taxon>
        <taxon>Gunneridae</taxon>
        <taxon>Pentapetalae</taxon>
        <taxon>rosids</taxon>
        <taxon>fabids</taxon>
        <taxon>Rosales</taxon>
        <taxon>Rosaceae</taxon>
        <taxon>Rosoideae</taxon>
        <taxon>Rosoideae incertae sedis</taxon>
        <taxon>Rubus</taxon>
    </lineage>
</organism>
<gene>
    <name evidence="2" type="ORF">M0R45_011242</name>
</gene>
<dbReference type="AlphaFoldDB" id="A0AAW1Y9J6"/>
<protein>
    <submittedName>
        <fullName evidence="2">Uncharacterized protein</fullName>
    </submittedName>
</protein>
<evidence type="ECO:0000313" key="2">
    <source>
        <dbReference type="EMBL" id="KAK9945743.1"/>
    </source>
</evidence>
<feature type="compositionally biased region" description="Low complexity" evidence="1">
    <location>
        <begin position="76"/>
        <end position="91"/>
    </location>
</feature>
<accession>A0AAW1Y9J6</accession>
<name>A0AAW1Y9J6_RUBAR</name>
<reference evidence="2 3" key="1">
    <citation type="journal article" date="2023" name="G3 (Bethesda)">
        <title>A chromosome-length genome assembly and annotation of blackberry (Rubus argutus, cv. 'Hillquist').</title>
        <authorList>
            <person name="Bruna T."/>
            <person name="Aryal R."/>
            <person name="Dudchenko O."/>
            <person name="Sargent D.J."/>
            <person name="Mead D."/>
            <person name="Buti M."/>
            <person name="Cavallini A."/>
            <person name="Hytonen T."/>
            <person name="Andres J."/>
            <person name="Pham M."/>
            <person name="Weisz D."/>
            <person name="Mascagni F."/>
            <person name="Usai G."/>
            <person name="Natali L."/>
            <person name="Bassil N."/>
            <person name="Fernandez G.E."/>
            <person name="Lomsadze A."/>
            <person name="Armour M."/>
            <person name="Olukolu B."/>
            <person name="Poorten T."/>
            <person name="Britton C."/>
            <person name="Davik J."/>
            <person name="Ashrafi H."/>
            <person name="Aiden E.L."/>
            <person name="Borodovsky M."/>
            <person name="Worthington M."/>
        </authorList>
    </citation>
    <scope>NUCLEOTIDE SEQUENCE [LARGE SCALE GENOMIC DNA]</scope>
    <source>
        <strain evidence="2">PI 553951</strain>
    </source>
</reference>
<evidence type="ECO:0000256" key="1">
    <source>
        <dbReference type="SAM" id="MobiDB-lite"/>
    </source>
</evidence>
<dbReference type="Proteomes" id="UP001457282">
    <property type="component" value="Unassembled WGS sequence"/>
</dbReference>
<evidence type="ECO:0000313" key="3">
    <source>
        <dbReference type="Proteomes" id="UP001457282"/>
    </source>
</evidence>